<evidence type="ECO:0000256" key="6">
    <source>
        <dbReference type="SAM" id="Phobius"/>
    </source>
</evidence>
<dbReference type="SUPFAM" id="SSF54523">
    <property type="entry name" value="Pili subunits"/>
    <property type="match status" value="1"/>
</dbReference>
<accession>A0A0G0JIY1</accession>
<feature type="transmembrane region" description="Helical" evidence="6">
    <location>
        <begin position="6"/>
        <end position="29"/>
    </location>
</feature>
<proteinExistence type="predicted"/>
<dbReference type="AlphaFoldDB" id="A0A0G0JIY1"/>
<evidence type="ECO:0000256" key="1">
    <source>
        <dbReference type="ARBA" id="ARBA00004167"/>
    </source>
</evidence>
<dbReference type="GO" id="GO:0015628">
    <property type="term" value="P:protein secretion by the type II secretion system"/>
    <property type="evidence" value="ECO:0007669"/>
    <property type="project" value="InterPro"/>
</dbReference>
<sequence length="137" mass="14827">MRNKGFTLIELMVAITIVAILATIGMVLYSQIQKTARDSKRVGELNEIKKAAITYQTSRGSFPERLSDIATYFERGAAPTDPKGTAYSYTVCSTDSTRFAVCAELEDCGTRCHSLSASDGCSLGAAQEGQKYYCVGN</sequence>
<keyword evidence="5 6" id="KW-0472">Membrane</keyword>
<dbReference type="PROSITE" id="PS00409">
    <property type="entry name" value="PROKAR_NTER_METHYL"/>
    <property type="match status" value="1"/>
</dbReference>
<dbReference type="InterPro" id="IPR012902">
    <property type="entry name" value="N_methyl_site"/>
</dbReference>
<keyword evidence="4 6" id="KW-1133">Transmembrane helix</keyword>
<gene>
    <name evidence="7" type="ORF">US86_C0004G0050</name>
</gene>
<evidence type="ECO:0000256" key="5">
    <source>
        <dbReference type="ARBA" id="ARBA00023136"/>
    </source>
</evidence>
<evidence type="ECO:0000256" key="2">
    <source>
        <dbReference type="ARBA" id="ARBA00022481"/>
    </source>
</evidence>
<evidence type="ECO:0000313" key="7">
    <source>
        <dbReference type="EMBL" id="KKQ66732.1"/>
    </source>
</evidence>
<dbReference type="GO" id="GO:0016020">
    <property type="term" value="C:membrane"/>
    <property type="evidence" value="ECO:0007669"/>
    <property type="project" value="UniProtKB-SubCell"/>
</dbReference>
<dbReference type="GO" id="GO:0015627">
    <property type="term" value="C:type II protein secretion system complex"/>
    <property type="evidence" value="ECO:0007669"/>
    <property type="project" value="InterPro"/>
</dbReference>
<reference evidence="7 8" key="1">
    <citation type="journal article" date="2015" name="Nature">
        <title>rRNA introns, odd ribosomes, and small enigmatic genomes across a large radiation of phyla.</title>
        <authorList>
            <person name="Brown C.T."/>
            <person name="Hug L.A."/>
            <person name="Thomas B.C."/>
            <person name="Sharon I."/>
            <person name="Castelle C.J."/>
            <person name="Singh A."/>
            <person name="Wilkins M.J."/>
            <person name="Williams K.H."/>
            <person name="Banfield J.F."/>
        </authorList>
    </citation>
    <scope>NUCLEOTIDE SEQUENCE [LARGE SCALE GENOMIC DNA]</scope>
</reference>
<evidence type="ECO:0000313" key="8">
    <source>
        <dbReference type="Proteomes" id="UP000034235"/>
    </source>
</evidence>
<comment type="caution">
    <text evidence="7">The sequence shown here is derived from an EMBL/GenBank/DDBJ whole genome shotgun (WGS) entry which is preliminary data.</text>
</comment>
<protein>
    <submittedName>
        <fullName evidence="7">Type II secretion system protein G</fullName>
    </submittedName>
</protein>
<keyword evidence="2" id="KW-0488">Methylation</keyword>
<dbReference type="InterPro" id="IPR045584">
    <property type="entry name" value="Pilin-like"/>
</dbReference>
<evidence type="ECO:0000256" key="4">
    <source>
        <dbReference type="ARBA" id="ARBA00022989"/>
    </source>
</evidence>
<dbReference type="PANTHER" id="PTHR30093">
    <property type="entry name" value="GENERAL SECRETION PATHWAY PROTEIN G"/>
    <property type="match status" value="1"/>
</dbReference>
<comment type="subcellular location">
    <subcellularLocation>
        <location evidence="1">Membrane</location>
        <topology evidence="1">Single-pass membrane protein</topology>
    </subcellularLocation>
</comment>
<dbReference type="NCBIfam" id="TIGR02532">
    <property type="entry name" value="IV_pilin_GFxxxE"/>
    <property type="match status" value="1"/>
</dbReference>
<dbReference type="InterPro" id="IPR002416">
    <property type="entry name" value="T2SS_protein-GspH"/>
</dbReference>
<dbReference type="EMBL" id="LBUP01000004">
    <property type="protein sequence ID" value="KKQ66732.1"/>
    <property type="molecule type" value="Genomic_DNA"/>
</dbReference>
<dbReference type="Proteomes" id="UP000034235">
    <property type="component" value="Unassembled WGS sequence"/>
</dbReference>
<keyword evidence="3 6" id="KW-0812">Transmembrane</keyword>
<dbReference type="Gene3D" id="3.30.700.10">
    <property type="entry name" value="Glycoprotein, Type 4 Pilin"/>
    <property type="match status" value="1"/>
</dbReference>
<evidence type="ECO:0000256" key="3">
    <source>
        <dbReference type="ARBA" id="ARBA00022692"/>
    </source>
</evidence>
<dbReference type="PRINTS" id="PR00885">
    <property type="entry name" value="BCTERIALGSPH"/>
</dbReference>
<name>A0A0G0JIY1_9BACT</name>
<dbReference type="Pfam" id="PF07963">
    <property type="entry name" value="N_methyl"/>
    <property type="match status" value="1"/>
</dbReference>
<organism evidence="7 8">
    <name type="scientific">Candidatus Daviesbacteria bacterium GW2011_GWA2_38_24</name>
    <dbReference type="NCBI Taxonomy" id="1618422"/>
    <lineage>
        <taxon>Bacteria</taxon>
        <taxon>Candidatus Daviesiibacteriota</taxon>
    </lineage>
</organism>